<dbReference type="Proteomes" id="UP000053157">
    <property type="component" value="Unassembled WGS sequence"/>
</dbReference>
<dbReference type="GO" id="GO:0004540">
    <property type="term" value="F:RNA nuclease activity"/>
    <property type="evidence" value="ECO:0007669"/>
    <property type="project" value="InterPro"/>
</dbReference>
<dbReference type="EMBL" id="LOPV01000272">
    <property type="protein sequence ID" value="KTG25151.1"/>
    <property type="molecule type" value="Genomic_DNA"/>
</dbReference>
<dbReference type="InterPro" id="IPR037038">
    <property type="entry name" value="HepT-like_sf"/>
</dbReference>
<dbReference type="PANTHER" id="PTHR33397">
    <property type="entry name" value="UPF0331 PROTEIN YUTE"/>
    <property type="match status" value="1"/>
</dbReference>
<evidence type="ECO:0000313" key="6">
    <source>
        <dbReference type="EMBL" id="KTG25151.1"/>
    </source>
</evidence>
<evidence type="ECO:0008006" key="8">
    <source>
        <dbReference type="Google" id="ProtNLM"/>
    </source>
</evidence>
<keyword evidence="7" id="KW-1185">Reference proteome</keyword>
<evidence type="ECO:0000256" key="3">
    <source>
        <dbReference type="ARBA" id="ARBA00022722"/>
    </source>
</evidence>
<keyword evidence="3" id="KW-0540">Nuclease</keyword>
<dbReference type="Gene3D" id="1.20.120.580">
    <property type="entry name" value="bsu32300-like"/>
    <property type="match status" value="1"/>
</dbReference>
<reference evidence="6 7" key="1">
    <citation type="submission" date="2015-12" db="EMBL/GenBank/DDBJ databases">
        <title>Haloferax profundi sp. nov. isolated from the Discovery deep brine-seawater interface in the Red Sea.</title>
        <authorList>
            <person name="Zhang G."/>
            <person name="Stingl U."/>
            <person name="Rashid M."/>
        </authorList>
    </citation>
    <scope>NUCLEOTIDE SEQUENCE [LARGE SCALE GENOMIC DNA]</scope>
    <source>
        <strain evidence="6 7">SB29</strain>
    </source>
</reference>
<dbReference type="Pfam" id="PF01934">
    <property type="entry name" value="HepT-like"/>
    <property type="match status" value="1"/>
</dbReference>
<dbReference type="InterPro" id="IPR052379">
    <property type="entry name" value="Type_VII_TA_RNase"/>
</dbReference>
<comment type="similarity">
    <text evidence="5">Belongs to the HepT RNase toxin family.</text>
</comment>
<comment type="caution">
    <text evidence="6">The sequence shown here is derived from an EMBL/GenBank/DDBJ whole genome shotgun (WGS) entry which is preliminary data.</text>
</comment>
<gene>
    <name evidence="6" type="ORF">AUR66_16430</name>
</gene>
<dbReference type="GO" id="GO:0110001">
    <property type="term" value="C:toxin-antitoxin complex"/>
    <property type="evidence" value="ECO:0007669"/>
    <property type="project" value="InterPro"/>
</dbReference>
<dbReference type="GO" id="GO:0016787">
    <property type="term" value="F:hydrolase activity"/>
    <property type="evidence" value="ECO:0007669"/>
    <property type="project" value="UniProtKB-KW"/>
</dbReference>
<keyword evidence="1" id="KW-0597">Phosphoprotein</keyword>
<evidence type="ECO:0000256" key="1">
    <source>
        <dbReference type="ARBA" id="ARBA00022553"/>
    </source>
</evidence>
<sequence>MVVDKLRYINEYTNDLKQIRGMTKTEYVEDVIVQRAVERTFMNLIQSCIDLAQHIRASEGLSPSGTSKNEIESLGNAEIISGGVQEQMEEAVGFRNILAHRYGDVNHDVVYSVLHNDLHWFDQLQQEIAQWFQQRY</sequence>
<proteinExistence type="inferred from homology"/>
<dbReference type="OrthoDB" id="25331at2157"/>
<dbReference type="PANTHER" id="PTHR33397:SF5">
    <property type="entry name" value="RNASE YUTE-RELATED"/>
    <property type="match status" value="1"/>
</dbReference>
<keyword evidence="2" id="KW-1277">Toxin-antitoxin system</keyword>
<evidence type="ECO:0000256" key="5">
    <source>
        <dbReference type="ARBA" id="ARBA00024207"/>
    </source>
</evidence>
<dbReference type="NCBIfam" id="NF047751">
    <property type="entry name" value="HepT_toxin"/>
    <property type="match status" value="1"/>
</dbReference>
<accession>A0A0W1SFY8</accession>
<dbReference type="AlphaFoldDB" id="A0A0W1SFY8"/>
<dbReference type="InterPro" id="IPR008201">
    <property type="entry name" value="HepT-like"/>
</dbReference>
<name>A0A0W1SFY8_9EURY</name>
<evidence type="ECO:0000256" key="4">
    <source>
        <dbReference type="ARBA" id="ARBA00022801"/>
    </source>
</evidence>
<keyword evidence="4" id="KW-0378">Hydrolase</keyword>
<protein>
    <recommendedName>
        <fullName evidence="8">DUF86 domain-containing protein</fullName>
    </recommendedName>
</protein>
<evidence type="ECO:0000313" key="7">
    <source>
        <dbReference type="Proteomes" id="UP000053157"/>
    </source>
</evidence>
<evidence type="ECO:0000256" key="2">
    <source>
        <dbReference type="ARBA" id="ARBA00022649"/>
    </source>
</evidence>
<organism evidence="6 7">
    <name type="scientific">Haloferax profundi</name>
    <dbReference type="NCBI Taxonomy" id="1544718"/>
    <lineage>
        <taxon>Archaea</taxon>
        <taxon>Methanobacteriati</taxon>
        <taxon>Methanobacteriota</taxon>
        <taxon>Stenosarchaea group</taxon>
        <taxon>Halobacteria</taxon>
        <taxon>Halobacteriales</taxon>
        <taxon>Haloferacaceae</taxon>
        <taxon>Haloferax</taxon>
    </lineage>
</organism>